<evidence type="ECO:0000256" key="3">
    <source>
        <dbReference type="ARBA" id="ARBA00013133"/>
    </source>
</evidence>
<evidence type="ECO:0000256" key="10">
    <source>
        <dbReference type="SAM" id="MobiDB-lite"/>
    </source>
</evidence>
<feature type="region of interest" description="Disordered" evidence="10">
    <location>
        <begin position="310"/>
        <end position="351"/>
    </location>
</feature>
<dbReference type="Gene3D" id="2.60.120.10">
    <property type="entry name" value="Jelly Rolls"/>
    <property type="match status" value="1"/>
</dbReference>
<dbReference type="PANTHER" id="PTHR12918:SF1">
    <property type="entry name" value="CYSTEINE DIOXYGENASE TYPE 1"/>
    <property type="match status" value="1"/>
</dbReference>
<dbReference type="InterPro" id="IPR014710">
    <property type="entry name" value="RmlC-like_jellyroll"/>
</dbReference>
<dbReference type="SUPFAM" id="SSF51182">
    <property type="entry name" value="RmlC-like cupins"/>
    <property type="match status" value="1"/>
</dbReference>
<keyword evidence="11" id="KW-0472">Membrane</keyword>
<evidence type="ECO:0000256" key="9">
    <source>
        <dbReference type="PIRSR" id="PIRSR610300-50"/>
    </source>
</evidence>
<evidence type="ECO:0000256" key="7">
    <source>
        <dbReference type="ARBA" id="ARBA00023002"/>
    </source>
</evidence>
<keyword evidence="13" id="KW-1185">Reference proteome</keyword>
<keyword evidence="11" id="KW-1133">Transmembrane helix</keyword>
<dbReference type="GO" id="GO:0017172">
    <property type="term" value="F:cysteine dioxygenase activity"/>
    <property type="evidence" value="ECO:0007669"/>
    <property type="project" value="UniProtKB-EC"/>
</dbReference>
<dbReference type="CDD" id="cd10548">
    <property type="entry name" value="cupin_CDO"/>
    <property type="match status" value="1"/>
</dbReference>
<evidence type="ECO:0000256" key="6">
    <source>
        <dbReference type="ARBA" id="ARBA00022964"/>
    </source>
</evidence>
<keyword evidence="6" id="KW-0223">Dioxygenase</keyword>
<feature type="transmembrane region" description="Helical" evidence="11">
    <location>
        <begin position="1281"/>
        <end position="1305"/>
    </location>
</feature>
<feature type="compositionally biased region" description="Polar residues" evidence="10">
    <location>
        <begin position="1250"/>
        <end position="1261"/>
    </location>
</feature>
<evidence type="ECO:0000313" key="13">
    <source>
        <dbReference type="Proteomes" id="UP000005408"/>
    </source>
</evidence>
<evidence type="ECO:0000256" key="5">
    <source>
        <dbReference type="ARBA" id="ARBA00022784"/>
    </source>
</evidence>
<evidence type="ECO:0000256" key="11">
    <source>
        <dbReference type="SAM" id="Phobius"/>
    </source>
</evidence>
<feature type="compositionally biased region" description="Polar residues" evidence="10">
    <location>
        <begin position="656"/>
        <end position="688"/>
    </location>
</feature>
<comment type="pathway">
    <text evidence="1">Organosulfur biosynthesis; taurine biosynthesis; hypotaurine from L-cysteine: step 1/2.</text>
</comment>
<dbReference type="InterPro" id="IPR010300">
    <property type="entry name" value="CDO_1"/>
</dbReference>
<reference evidence="12" key="1">
    <citation type="submission" date="2022-08" db="UniProtKB">
        <authorList>
            <consortium name="EnsemblMetazoa"/>
        </authorList>
    </citation>
    <scope>IDENTIFICATION</scope>
    <source>
        <strain evidence="12">05x7-T-G4-1.051#20</strain>
    </source>
</reference>
<evidence type="ECO:0000256" key="2">
    <source>
        <dbReference type="ARBA" id="ARBA00006622"/>
    </source>
</evidence>
<feature type="compositionally biased region" description="Low complexity" evidence="10">
    <location>
        <begin position="1186"/>
        <end position="1216"/>
    </location>
</feature>
<keyword evidence="5 9" id="KW-0883">Thioether bond</keyword>
<dbReference type="EnsemblMetazoa" id="G7666.1">
    <property type="protein sequence ID" value="G7666.1:cds"/>
    <property type="gene ID" value="G7666"/>
</dbReference>
<feature type="region of interest" description="Disordered" evidence="10">
    <location>
        <begin position="648"/>
        <end position="701"/>
    </location>
</feature>
<keyword evidence="7" id="KW-0560">Oxidoreductase</keyword>
<dbReference type="Pfam" id="PF05995">
    <property type="entry name" value="CDO_I"/>
    <property type="match status" value="1"/>
</dbReference>
<dbReference type="GO" id="GO:0019448">
    <property type="term" value="P:L-cysteine catabolic process"/>
    <property type="evidence" value="ECO:0007669"/>
    <property type="project" value="TreeGrafter"/>
</dbReference>
<accession>A0A8W8NZ48</accession>
<feature type="compositionally biased region" description="Polar residues" evidence="10">
    <location>
        <begin position="1217"/>
        <end position="1241"/>
    </location>
</feature>
<feature type="compositionally biased region" description="Polar residues" evidence="10">
    <location>
        <begin position="315"/>
        <end position="335"/>
    </location>
</feature>
<feature type="region of interest" description="Disordered" evidence="10">
    <location>
        <begin position="1186"/>
        <end position="1261"/>
    </location>
</feature>
<proteinExistence type="inferred from homology"/>
<dbReference type="EC" id="1.13.11.20" evidence="3"/>
<keyword evidence="8" id="KW-0408">Iron</keyword>
<evidence type="ECO:0000313" key="12">
    <source>
        <dbReference type="EnsemblMetazoa" id="G7666.1:cds"/>
    </source>
</evidence>
<comment type="similarity">
    <text evidence="2">Belongs to the cysteine dioxygenase family.</text>
</comment>
<dbReference type="InterPro" id="IPR011051">
    <property type="entry name" value="RmlC_Cupin_sf"/>
</dbReference>
<feature type="cross-link" description="3'-(S-cysteinyl)-tyrosine (Cys-Tyr)" evidence="9">
    <location>
        <begin position="35"/>
        <end position="105"/>
    </location>
</feature>
<dbReference type="GO" id="GO:0008198">
    <property type="term" value="F:ferrous iron binding"/>
    <property type="evidence" value="ECO:0007669"/>
    <property type="project" value="TreeGrafter"/>
</dbReference>
<protein>
    <recommendedName>
        <fullName evidence="3">cysteine dioxygenase</fullName>
        <ecNumber evidence="3">1.13.11.20</ecNumber>
    </recommendedName>
</protein>
<keyword evidence="11" id="KW-0812">Transmembrane</keyword>
<name>A0A8W8NZ48_MAGGI</name>
<organism evidence="12 13">
    <name type="scientific">Magallana gigas</name>
    <name type="common">Pacific oyster</name>
    <name type="synonym">Crassostrea gigas</name>
    <dbReference type="NCBI Taxonomy" id="29159"/>
    <lineage>
        <taxon>Eukaryota</taxon>
        <taxon>Metazoa</taxon>
        <taxon>Spiralia</taxon>
        <taxon>Lophotrochozoa</taxon>
        <taxon>Mollusca</taxon>
        <taxon>Bivalvia</taxon>
        <taxon>Autobranchia</taxon>
        <taxon>Pteriomorphia</taxon>
        <taxon>Ostreida</taxon>
        <taxon>Ostreoidea</taxon>
        <taxon>Ostreidae</taxon>
        <taxon>Magallana</taxon>
    </lineage>
</organism>
<dbReference type="PANTHER" id="PTHR12918">
    <property type="entry name" value="CYSTEINE DIOXYGENASE"/>
    <property type="match status" value="1"/>
</dbReference>
<evidence type="ECO:0000256" key="4">
    <source>
        <dbReference type="ARBA" id="ARBA00022723"/>
    </source>
</evidence>
<sequence>MSPLRVAAGDKKNPDDSVLELWTGEPHKNHPNSHCFMKTLEGVVHEELYRKPDVMSCQCSCGCKIEKIGDRDYAVNDVALITDKDGVHRVRNSSHVDKAVTLHLYSPPFTKCHKYDDDTSKGTEVPMGFDQDFSVISIIRGIIDEHGFCHQQQIKATFCVDCGSGFPLSIAISIVAGENEPNGDQQLFCLTPQWICSGSMTRTYNATSDTLEIGFIFNHTIHAGRYLRMTRHSSFNYSNSPIRIKIEDGAEFGTCSNVGCFGCKRLPDGIHCMVPYIPGKAIQCILDGAVYNISVLVIATTTLTPETTEIELPTSSNENSDVGSKTSVETIGSRTTVKEETTTESLGTSEKPTNTSLNGAITIFNQNIIDRGFCHQQDVNIQLYINCSISFSATITVAIVTSKYETNPNTLLTCRRSNDSTWYCPKFDIMTGKFNSSSGILDINFQFNLTIHAGYYVRMASFCDGNQESKHIHLIPCFSGFTVNATFYNATSLVINCQHTSFNDSSSPIRIKLNRGNDIGGCFKTSCNSCKRLRDGIQCYVLYAPESIYQCVLDGAIYNISLPTTQPGIQTTTPQNVSASQTVTAASENTTVSEKSVLTSTDSSSTKLQRISTSSEGSTTPNSFTKTSSEGTTVKTFDSTLTDNSQAAFSKDHLTTESTTSRPGEISTSQNDIESSSTSRENVDSTASAPHFESTSIQSTEIITTAPRDGATITIINKDEIDEGFCHLNDVKIQLCLGCKSDACALVQLSIVASVDDTYANDLLTCSRFSDVMWNCYDDGIVTGTYNVSSDVLNIKFNFNYTKYAGRFLRIKLFCDDDLEITHQLFKACFSGFTVNATFHNESLISARCQHLSFNYSSSSIRIKVKGGNDYGACSRYSCNGCTRLPNGIECNIPYTPGEELQCMIDSAIYDISSIATSTKKIFETPQENIKSTTPAEETYSSSGMSVVQRTLIKAAVLLIVAKHCLKCYIDQMSGIFGFLIFTQVAAITFKNKEAIDQGFCHLQNVKIQMLLACNLSFNSTVTIALAENETDTSGNYILQCFGIPGKQIDCPQQDDATGAYNECNDILEVEFIFDYTKHIQHYLRIWTDCNSSSIAMKPCRFTGNVDISNSPAITVTCQNPTLVYSNSPIMIKSNKGIYGSCFQRNCFGDRCKKLSDGIQCVLQYDPDEILQCQLDGAIFNITSTSPNASTTSPENSPTLQNNKTTESQGGSSTSQNIISTSPEQSTSLNSKPTPITSSEITESEHDIQTSEGSTDMTANLPNVKPLELSSKSCDQCDKSVLYVFIFLFGLSLLFNIIFITLSIIRN</sequence>
<dbReference type="Proteomes" id="UP000005408">
    <property type="component" value="Unassembled WGS sequence"/>
</dbReference>
<evidence type="ECO:0000256" key="1">
    <source>
        <dbReference type="ARBA" id="ARBA00004759"/>
    </source>
</evidence>
<keyword evidence="4" id="KW-0479">Metal-binding</keyword>
<evidence type="ECO:0000256" key="8">
    <source>
        <dbReference type="ARBA" id="ARBA00023004"/>
    </source>
</evidence>
<feature type="region of interest" description="Disordered" evidence="10">
    <location>
        <begin position="585"/>
        <end position="632"/>
    </location>
</feature>